<feature type="region of interest" description="Disordered" evidence="10">
    <location>
        <begin position="585"/>
        <end position="631"/>
    </location>
</feature>
<dbReference type="PANTHER" id="PTHR23079">
    <property type="entry name" value="RNA-DEPENDENT RNA POLYMERASE"/>
    <property type="match status" value="1"/>
</dbReference>
<keyword evidence="4 9" id="KW-0548">Nucleotidyltransferase</keyword>
<dbReference type="PANTHER" id="PTHR23079:SF55">
    <property type="entry name" value="RNA-DIRECTED RNA POLYMERASE"/>
    <property type="match status" value="1"/>
</dbReference>
<gene>
    <name evidence="12" type="primary">ABSGL_07243.1 scaffold 8717</name>
</gene>
<feature type="compositionally biased region" description="Basic residues" evidence="10">
    <location>
        <begin position="606"/>
        <end position="617"/>
    </location>
</feature>
<dbReference type="GO" id="GO:0030422">
    <property type="term" value="P:siRNA processing"/>
    <property type="evidence" value="ECO:0007669"/>
    <property type="project" value="TreeGrafter"/>
</dbReference>
<dbReference type="STRING" id="4829.A0A168NZF2"/>
<feature type="region of interest" description="Disordered" evidence="10">
    <location>
        <begin position="1269"/>
        <end position="1346"/>
    </location>
</feature>
<keyword evidence="6" id="KW-0943">RNA-mediated gene silencing</keyword>
<organism evidence="12">
    <name type="scientific">Absidia glauca</name>
    <name type="common">Pin mould</name>
    <dbReference type="NCBI Taxonomy" id="4829"/>
    <lineage>
        <taxon>Eukaryota</taxon>
        <taxon>Fungi</taxon>
        <taxon>Fungi incertae sedis</taxon>
        <taxon>Mucoromycota</taxon>
        <taxon>Mucoromycotina</taxon>
        <taxon>Mucoromycetes</taxon>
        <taxon>Mucorales</taxon>
        <taxon>Cunninghamellaceae</taxon>
        <taxon>Absidia</taxon>
    </lineage>
</organism>
<dbReference type="OMA" id="HTTHTEN"/>
<dbReference type="EC" id="2.7.7.48" evidence="9"/>
<feature type="compositionally biased region" description="Low complexity" evidence="10">
    <location>
        <begin position="1323"/>
        <end position="1335"/>
    </location>
</feature>
<feature type="compositionally biased region" description="Polar residues" evidence="10">
    <location>
        <begin position="1303"/>
        <end position="1313"/>
    </location>
</feature>
<dbReference type="PROSITE" id="PS50102">
    <property type="entry name" value="RRM"/>
    <property type="match status" value="1"/>
</dbReference>
<keyword evidence="2 9" id="KW-0696">RNA-directed RNA polymerase</keyword>
<evidence type="ECO:0000256" key="9">
    <source>
        <dbReference type="RuleBase" id="RU363098"/>
    </source>
</evidence>
<dbReference type="GO" id="GO:0003723">
    <property type="term" value="F:RNA binding"/>
    <property type="evidence" value="ECO:0007669"/>
    <property type="project" value="UniProtKB-UniRule"/>
</dbReference>
<dbReference type="InterPro" id="IPR000504">
    <property type="entry name" value="RRM_dom"/>
</dbReference>
<name>A0A168NZF2_ABSGL</name>
<keyword evidence="13" id="KW-1185">Reference proteome</keyword>
<dbReference type="GO" id="GO:0031380">
    <property type="term" value="C:nuclear RNA-directed RNA polymerase complex"/>
    <property type="evidence" value="ECO:0007669"/>
    <property type="project" value="TreeGrafter"/>
</dbReference>
<dbReference type="Pfam" id="PF26253">
    <property type="entry name" value="RdRP_head"/>
    <property type="match status" value="1"/>
</dbReference>
<dbReference type="InterPro" id="IPR058752">
    <property type="entry name" value="RDRP_C_head"/>
</dbReference>
<dbReference type="InParanoid" id="A0A168NZF2"/>
<accession>A0A168NZF2</accession>
<keyword evidence="5 8" id="KW-0694">RNA-binding</keyword>
<evidence type="ECO:0000256" key="7">
    <source>
        <dbReference type="ARBA" id="ARBA00048744"/>
    </source>
</evidence>
<evidence type="ECO:0000256" key="2">
    <source>
        <dbReference type="ARBA" id="ARBA00022484"/>
    </source>
</evidence>
<reference evidence="12" key="1">
    <citation type="submission" date="2016-04" db="EMBL/GenBank/DDBJ databases">
        <authorList>
            <person name="Evans L.H."/>
            <person name="Alamgir A."/>
            <person name="Owens N."/>
            <person name="Weber N.D."/>
            <person name="Virtaneva K."/>
            <person name="Barbian K."/>
            <person name="Babar A."/>
            <person name="Rosenke K."/>
        </authorList>
    </citation>
    <scope>NUCLEOTIDE SEQUENCE [LARGE SCALE GENOMIC DNA]</scope>
    <source>
        <strain evidence="12">CBS 101.48</strain>
    </source>
</reference>
<proteinExistence type="inferred from homology"/>
<dbReference type="CDD" id="cd00590">
    <property type="entry name" value="RRM_SF"/>
    <property type="match status" value="1"/>
</dbReference>
<dbReference type="Proteomes" id="UP000078561">
    <property type="component" value="Unassembled WGS sequence"/>
</dbReference>
<sequence length="1361" mass="154810">MSLSFDEYLNNLPDAPWLVGDANSIPNPVTTDQHQLDLDNQEASPPVEPTSPEPVSKYLLLSNLKPTTTKKTIEVLFSKYGVIRKITINKDTSGAPDSTAVVEFAIQPFSSYFGGQQLVLDNNKIEANFLVLNDNSPQSTTTPHTSTTRLAYCKMQHLLVGTLTRPTIYQEMWRASRLGRFSVDILHKTFEIGFQHLGVTYKLDFPWSSLSKEITMETTPQGSAIWTMSLRYPPRLWEENFDLELERDIWKRSTVLSMAPHHPSQEGICDLDPISLCDPSDRVNLAAWTDYRLEFSMKDVASDEFEHIVRHLMNHGLLQHTLIYQRSTTITVVPAKKKKIYYNHDDRTKALDFQILYMLECAITNRCLNQYNLDTAFYDSLIQLDPSIGCKILLLILSENTMKYNALAAFQSAWQRMKSISRVTEPTVPDGFCMISSALITPTSLILQPPAMEQTSRALRHYNSYADRFLRVTFVEDDLSSVTHLHPRDILKRDQHKQGAVFHRIRGVLDNGIKIGNRHYTFLAFDSTQLSYHSCWFFAPTSTLLAADVLATMVDFESVTTLGQYIAAMDICFRPSQYIPMVDSTDVDTDQHQQQQQQQEHQQQKSVKKKGGRKQRPSQKEMKQQVQATKPKEKTIEFIDDWYNLSNNTRHVTGKISPNFGREIMQPLDLESAPSAIQYSLGGCLGVLALSNFIGNKSTKIQVRPSHYVFNESPTNLEVMQCSSYAPAFLDRTLITLLSSLGVSGHIFLTMMQHSMATMNSAFSDSTTATEYLKTFTSSDHPGAITMRQMISAGFLSRRDPFLLNMLWVFRTKRLIDMKKDAGLHVPKGARLMVIMDDTGTLEPDQVFCQLSDLHTGQLSKRKRITGSCFVVNQPCVHSGDIRIFEAVDKPNLRHWCDVIVVSSKQVNDAPRQHVDGKMDGRRFTIIWDLNLQPYSKLASTLKNRTPPDQDPHQLPSITPPKAIKSFMKYLLNDHKDTLLRHYMLTTDKLGYNSLDSTCIKLALQYADATDYTNIPCPVSIDPALEASAYPDYMEIPGVDSYPSNDIQGQLYRMISPTLYETYTDQMMLKNCDRILYDPRLKLAGMEPYIIEARDLKGRYNHDIKNLMAQYGINTEAELISGEMVDHSRQRLQGNHGKTVLRERMIKAMDALQRHYRQLFSQEFETKTDSTRGNVFGSTVIHRDSPDVLARKESKAAAWYYVTYHPTERARQNDTIMLSFPWLLIDLLCSVARRQLHATDTSPLDQAAIEKYRTQTGDLSWIAMDEVDSEYDDSDEDDDDEDDDDYSDGDYEDDGDHDGENDTINIDQRNGESIISVDARNWAQQQQQTPPQAHTTHTENDDGDSVPIINIKLSDIAGLSL</sequence>
<comment type="catalytic activity">
    <reaction evidence="7 9">
        <text>RNA(n) + a ribonucleoside 5'-triphosphate = RNA(n+1) + diphosphate</text>
        <dbReference type="Rhea" id="RHEA:21248"/>
        <dbReference type="Rhea" id="RHEA-COMP:14527"/>
        <dbReference type="Rhea" id="RHEA-COMP:17342"/>
        <dbReference type="ChEBI" id="CHEBI:33019"/>
        <dbReference type="ChEBI" id="CHEBI:61557"/>
        <dbReference type="ChEBI" id="CHEBI:140395"/>
        <dbReference type="EC" id="2.7.7.48"/>
    </reaction>
</comment>
<evidence type="ECO:0000256" key="1">
    <source>
        <dbReference type="ARBA" id="ARBA00005762"/>
    </source>
</evidence>
<dbReference type="InterPro" id="IPR035979">
    <property type="entry name" value="RBD_domain_sf"/>
</dbReference>
<comment type="similarity">
    <text evidence="1 9">Belongs to the RdRP family.</text>
</comment>
<evidence type="ECO:0000256" key="6">
    <source>
        <dbReference type="ARBA" id="ARBA00023158"/>
    </source>
</evidence>
<keyword evidence="3 9" id="KW-0808">Transferase</keyword>
<dbReference type="Gene3D" id="3.30.70.330">
    <property type="match status" value="1"/>
</dbReference>
<feature type="compositionally biased region" description="Low complexity" evidence="10">
    <location>
        <begin position="592"/>
        <end position="601"/>
    </location>
</feature>
<evidence type="ECO:0000256" key="3">
    <source>
        <dbReference type="ARBA" id="ARBA00022679"/>
    </source>
</evidence>
<feature type="domain" description="RRM" evidence="11">
    <location>
        <begin position="57"/>
        <end position="132"/>
    </location>
</feature>
<feature type="compositionally biased region" description="Acidic residues" evidence="10">
    <location>
        <begin position="1269"/>
        <end position="1301"/>
    </location>
</feature>
<evidence type="ECO:0000256" key="8">
    <source>
        <dbReference type="PROSITE-ProRule" id="PRU00176"/>
    </source>
</evidence>
<evidence type="ECO:0000256" key="5">
    <source>
        <dbReference type="ARBA" id="ARBA00022884"/>
    </source>
</evidence>
<evidence type="ECO:0000256" key="4">
    <source>
        <dbReference type="ARBA" id="ARBA00022695"/>
    </source>
</evidence>
<dbReference type="GO" id="GO:0003968">
    <property type="term" value="F:RNA-directed RNA polymerase activity"/>
    <property type="evidence" value="ECO:0007669"/>
    <property type="project" value="UniProtKB-KW"/>
</dbReference>
<dbReference type="InterPro" id="IPR007855">
    <property type="entry name" value="RDRP"/>
</dbReference>
<dbReference type="EMBL" id="LT553527">
    <property type="protein sequence ID" value="SAM01502.1"/>
    <property type="molecule type" value="Genomic_DNA"/>
</dbReference>
<dbReference type="Pfam" id="PF00076">
    <property type="entry name" value="RRM_1"/>
    <property type="match status" value="1"/>
</dbReference>
<evidence type="ECO:0000313" key="12">
    <source>
        <dbReference type="EMBL" id="SAM01502.1"/>
    </source>
</evidence>
<protein>
    <recommendedName>
        <fullName evidence="9">RNA-dependent RNA polymerase</fullName>
        <ecNumber evidence="9">2.7.7.48</ecNumber>
    </recommendedName>
</protein>
<dbReference type="OrthoDB" id="6513042at2759"/>
<dbReference type="InterPro" id="IPR012677">
    <property type="entry name" value="Nucleotide-bd_a/b_plait_sf"/>
</dbReference>
<dbReference type="Pfam" id="PF05183">
    <property type="entry name" value="RdRP"/>
    <property type="match status" value="1"/>
</dbReference>
<dbReference type="InterPro" id="IPR057596">
    <property type="entry name" value="RDRP_core"/>
</dbReference>
<dbReference type="SUPFAM" id="SSF54928">
    <property type="entry name" value="RNA-binding domain, RBD"/>
    <property type="match status" value="1"/>
</dbReference>
<evidence type="ECO:0000256" key="10">
    <source>
        <dbReference type="SAM" id="MobiDB-lite"/>
    </source>
</evidence>
<evidence type="ECO:0000313" key="13">
    <source>
        <dbReference type="Proteomes" id="UP000078561"/>
    </source>
</evidence>
<evidence type="ECO:0000259" key="11">
    <source>
        <dbReference type="PROSITE" id="PS50102"/>
    </source>
</evidence>